<comment type="similarity">
    <text evidence="2">Belongs to the G-protein coupled receptor 1 family.</text>
</comment>
<feature type="transmembrane region" description="Helical" evidence="6">
    <location>
        <begin position="218"/>
        <end position="238"/>
    </location>
</feature>
<gene>
    <name evidence="8" type="ORF">TBIB3V08_LOCUS5322</name>
</gene>
<dbReference type="Pfam" id="PF00001">
    <property type="entry name" value="7tm_1"/>
    <property type="match status" value="1"/>
</dbReference>
<evidence type="ECO:0000256" key="5">
    <source>
        <dbReference type="ARBA" id="ARBA00023136"/>
    </source>
</evidence>
<name>A0A7R9EWZ9_9NEOP</name>
<evidence type="ECO:0000256" key="3">
    <source>
        <dbReference type="ARBA" id="ARBA00022692"/>
    </source>
</evidence>
<sequence length="372" mass="41501">MIDYKLHVIKILALLIAPTKCFEAKGYSAAALLAILFAIPFGLRVLVHQETGRWTSMLQGFYHAHLELFLGNACLGVGVMMLLVLTVERYVSVCQLGKRRPLMGPPHLIVALIPLFTFLVYLPTVFRSELRRCALAGGSYIYYKRGNALFQRSTFYAVYKVLLEILFKVGPTILLAVLNLRITIVYRQTCERRRGMTLSRMTSSEGGDPRKYAEEQRLILLLGSSSILFLVCVSPMVILNVTLSEQNLNQYSYQVFRAIANLLEVINYSITFYIYCFFSEDFRNTLFSTFRWPWGADKKSCPGANAAMDKKLLAGKPSSPPTTTTTTNNATGVSACLPVASSNTAHKLWQRLSGCTGSKDRCSYSQAGKASV</sequence>
<evidence type="ECO:0000313" key="8">
    <source>
        <dbReference type="EMBL" id="CAD7442904.1"/>
    </source>
</evidence>
<dbReference type="PROSITE" id="PS50262">
    <property type="entry name" value="G_PROTEIN_RECEP_F1_2"/>
    <property type="match status" value="1"/>
</dbReference>
<dbReference type="PANTHER" id="PTHR47760">
    <property type="entry name" value="G-PROTEIN COUPLED RECEPTOR B0563.6-LIKE PROTEIN-RELATED"/>
    <property type="match status" value="1"/>
</dbReference>
<evidence type="ECO:0000256" key="2">
    <source>
        <dbReference type="ARBA" id="ARBA00010663"/>
    </source>
</evidence>
<keyword evidence="4 6" id="KW-1133">Transmembrane helix</keyword>
<reference evidence="8" key="1">
    <citation type="submission" date="2020-11" db="EMBL/GenBank/DDBJ databases">
        <authorList>
            <person name="Tran Van P."/>
        </authorList>
    </citation>
    <scope>NUCLEOTIDE SEQUENCE</scope>
</reference>
<protein>
    <recommendedName>
        <fullName evidence="7">G-protein coupled receptors family 1 profile domain-containing protein</fullName>
    </recommendedName>
</protein>
<accession>A0A7R9EWZ9</accession>
<comment type="subcellular location">
    <subcellularLocation>
        <location evidence="1">Membrane</location>
    </subcellularLocation>
</comment>
<organism evidence="8">
    <name type="scientific">Timema bartmani</name>
    <dbReference type="NCBI Taxonomy" id="61472"/>
    <lineage>
        <taxon>Eukaryota</taxon>
        <taxon>Metazoa</taxon>
        <taxon>Ecdysozoa</taxon>
        <taxon>Arthropoda</taxon>
        <taxon>Hexapoda</taxon>
        <taxon>Insecta</taxon>
        <taxon>Pterygota</taxon>
        <taxon>Neoptera</taxon>
        <taxon>Polyneoptera</taxon>
        <taxon>Phasmatodea</taxon>
        <taxon>Timematodea</taxon>
        <taxon>Timematoidea</taxon>
        <taxon>Timematidae</taxon>
        <taxon>Timema</taxon>
    </lineage>
</organism>
<feature type="domain" description="G-protein coupled receptors family 1 profile" evidence="7">
    <location>
        <begin position="28"/>
        <end position="275"/>
    </location>
</feature>
<feature type="transmembrane region" description="Helical" evidence="6">
    <location>
        <begin position="68"/>
        <end position="87"/>
    </location>
</feature>
<dbReference type="GO" id="GO:0004930">
    <property type="term" value="F:G protein-coupled receptor activity"/>
    <property type="evidence" value="ECO:0007669"/>
    <property type="project" value="InterPro"/>
</dbReference>
<feature type="transmembrane region" description="Helical" evidence="6">
    <location>
        <begin position="31"/>
        <end position="47"/>
    </location>
</feature>
<dbReference type="GO" id="GO:0016020">
    <property type="term" value="C:membrane"/>
    <property type="evidence" value="ECO:0007669"/>
    <property type="project" value="UniProtKB-SubCell"/>
</dbReference>
<dbReference type="AlphaFoldDB" id="A0A7R9EWZ9"/>
<dbReference type="SUPFAM" id="SSF81321">
    <property type="entry name" value="Family A G protein-coupled receptor-like"/>
    <property type="match status" value="1"/>
</dbReference>
<dbReference type="EMBL" id="OD565902">
    <property type="protein sequence ID" value="CAD7442904.1"/>
    <property type="molecule type" value="Genomic_DNA"/>
</dbReference>
<evidence type="ECO:0000256" key="1">
    <source>
        <dbReference type="ARBA" id="ARBA00004370"/>
    </source>
</evidence>
<keyword evidence="3 6" id="KW-0812">Transmembrane</keyword>
<evidence type="ECO:0000256" key="6">
    <source>
        <dbReference type="SAM" id="Phobius"/>
    </source>
</evidence>
<dbReference type="InterPro" id="IPR053093">
    <property type="entry name" value="GPCR-like"/>
</dbReference>
<proteinExistence type="inferred from homology"/>
<dbReference type="PANTHER" id="PTHR47760:SF1">
    <property type="entry name" value="G-PROTEIN COUPLED RECEPTORS FAMILY 1 PROFILE DOMAIN-CONTAINING PROTEIN"/>
    <property type="match status" value="1"/>
</dbReference>
<dbReference type="CDD" id="cd14978">
    <property type="entry name" value="7tmA_FMRFamide_R-like"/>
    <property type="match status" value="1"/>
</dbReference>
<dbReference type="Gene3D" id="1.20.1070.10">
    <property type="entry name" value="Rhodopsin 7-helix transmembrane proteins"/>
    <property type="match status" value="1"/>
</dbReference>
<dbReference type="InterPro" id="IPR017452">
    <property type="entry name" value="GPCR_Rhodpsn_7TM"/>
</dbReference>
<dbReference type="PROSITE" id="PS00237">
    <property type="entry name" value="G_PROTEIN_RECEP_F1_1"/>
    <property type="match status" value="1"/>
</dbReference>
<feature type="transmembrane region" description="Helical" evidence="6">
    <location>
        <begin position="258"/>
        <end position="278"/>
    </location>
</feature>
<evidence type="ECO:0000259" key="7">
    <source>
        <dbReference type="PROSITE" id="PS50262"/>
    </source>
</evidence>
<evidence type="ECO:0000256" key="4">
    <source>
        <dbReference type="ARBA" id="ARBA00022989"/>
    </source>
</evidence>
<keyword evidence="5 6" id="KW-0472">Membrane</keyword>
<feature type="transmembrane region" description="Helical" evidence="6">
    <location>
        <begin position="107"/>
        <end position="126"/>
    </location>
</feature>
<dbReference type="InterPro" id="IPR000276">
    <property type="entry name" value="GPCR_Rhodpsn"/>
</dbReference>